<gene>
    <name evidence="3" type="ORF">TWF730_000449</name>
</gene>
<feature type="compositionally biased region" description="Polar residues" evidence="2">
    <location>
        <begin position="235"/>
        <end position="252"/>
    </location>
</feature>
<protein>
    <submittedName>
        <fullName evidence="3">Uncharacterized protein</fullName>
    </submittedName>
</protein>
<evidence type="ECO:0000256" key="1">
    <source>
        <dbReference type="SAM" id="Coils"/>
    </source>
</evidence>
<keyword evidence="4" id="KW-1185">Reference proteome</keyword>
<feature type="region of interest" description="Disordered" evidence="2">
    <location>
        <begin position="235"/>
        <end position="263"/>
    </location>
</feature>
<proteinExistence type="predicted"/>
<dbReference type="AlphaFoldDB" id="A0AAV9VNQ2"/>
<evidence type="ECO:0000313" key="4">
    <source>
        <dbReference type="Proteomes" id="UP001373714"/>
    </source>
</evidence>
<reference evidence="3 4" key="1">
    <citation type="submission" date="2019-10" db="EMBL/GenBank/DDBJ databases">
        <authorList>
            <person name="Palmer J.M."/>
        </authorList>
    </citation>
    <scope>NUCLEOTIDE SEQUENCE [LARGE SCALE GENOMIC DNA]</scope>
    <source>
        <strain evidence="3 4">TWF730</strain>
    </source>
</reference>
<keyword evidence="1" id="KW-0175">Coiled coil</keyword>
<dbReference type="Proteomes" id="UP001373714">
    <property type="component" value="Unassembled WGS sequence"/>
</dbReference>
<name>A0AAV9VNQ2_9PEZI</name>
<evidence type="ECO:0000313" key="3">
    <source>
        <dbReference type="EMBL" id="KAK6363000.1"/>
    </source>
</evidence>
<feature type="region of interest" description="Disordered" evidence="2">
    <location>
        <begin position="1"/>
        <end position="58"/>
    </location>
</feature>
<organism evidence="3 4">
    <name type="scientific">Orbilia blumenaviensis</name>
    <dbReference type="NCBI Taxonomy" id="1796055"/>
    <lineage>
        <taxon>Eukaryota</taxon>
        <taxon>Fungi</taxon>
        <taxon>Dikarya</taxon>
        <taxon>Ascomycota</taxon>
        <taxon>Pezizomycotina</taxon>
        <taxon>Orbiliomycetes</taxon>
        <taxon>Orbiliales</taxon>
        <taxon>Orbiliaceae</taxon>
        <taxon>Orbilia</taxon>
    </lineage>
</organism>
<dbReference type="EMBL" id="JAVHNS010000001">
    <property type="protein sequence ID" value="KAK6363000.1"/>
    <property type="molecule type" value="Genomic_DNA"/>
</dbReference>
<accession>A0AAV9VNQ2</accession>
<evidence type="ECO:0000256" key="2">
    <source>
        <dbReference type="SAM" id="MobiDB-lite"/>
    </source>
</evidence>
<sequence>MPSKPFQPRGLLREYPGPTAIGQYDTNSPPQWGSFYRSTVPMDTELPPDSVREPQMETQDDRFGKLFKILDGILERKLEGKNFETLKPLSTLRKPEKEVSTDKKDFINRHEPFSGRINCLGKDIKKLDEETRELIEKSRRLDEETARLRSRLRDMERRQEVAREIGNLIARGCRNYCPITYRGAWGENSQSQTVESSVSGIRDLAPCFDRNPKMGDPSSCTSLKTATARDAVALTRSSSLRSTGPTNPSNSSRVRRKSDYARPPLLKTIETRSSASQGNWGYLAYLLLKPEFSQERAEYSRIFEQIALESVEVAGERG</sequence>
<comment type="caution">
    <text evidence="3">The sequence shown here is derived from an EMBL/GenBank/DDBJ whole genome shotgun (WGS) entry which is preliminary data.</text>
</comment>
<feature type="coiled-coil region" evidence="1">
    <location>
        <begin position="117"/>
        <end position="158"/>
    </location>
</feature>